<feature type="transmembrane region" description="Helical" evidence="1">
    <location>
        <begin position="21"/>
        <end position="42"/>
    </location>
</feature>
<organism evidence="2 3">
    <name type="scientific">Arthrobacter yangruifuii</name>
    <dbReference type="NCBI Taxonomy" id="2606616"/>
    <lineage>
        <taxon>Bacteria</taxon>
        <taxon>Bacillati</taxon>
        <taxon>Actinomycetota</taxon>
        <taxon>Actinomycetes</taxon>
        <taxon>Micrococcales</taxon>
        <taxon>Micrococcaceae</taxon>
        <taxon>Arthrobacter</taxon>
    </lineage>
</organism>
<comment type="caution">
    <text evidence="2">The sequence shown here is derived from an EMBL/GenBank/DDBJ whole genome shotgun (WGS) entry which is preliminary data.</text>
</comment>
<keyword evidence="1" id="KW-0472">Membrane</keyword>
<protein>
    <submittedName>
        <fullName evidence="2">Uncharacterized protein</fullName>
    </submittedName>
</protein>
<evidence type="ECO:0000313" key="2">
    <source>
        <dbReference type="EMBL" id="KAD3633154.1"/>
    </source>
</evidence>
<evidence type="ECO:0000256" key="1">
    <source>
        <dbReference type="SAM" id="Phobius"/>
    </source>
</evidence>
<keyword evidence="1" id="KW-0812">Transmembrane</keyword>
<dbReference type="RefSeq" id="WP_146362307.1">
    <property type="nucleotide sequence ID" value="NZ_VOAL01000003.1"/>
</dbReference>
<accession>A0A5N6MHF0</accession>
<reference evidence="2 3" key="1">
    <citation type="submission" date="2019-08" db="EMBL/GenBank/DDBJ databases">
        <title>Arthrobacter sp. nov., isolated from plateau pika and Tibetan wild ass.</title>
        <authorList>
            <person name="Ge Y."/>
        </authorList>
    </citation>
    <scope>NUCLEOTIDE SEQUENCE [LARGE SCALE GENOMIC DNA]</scope>
    <source>
        <strain evidence="2 3">785</strain>
    </source>
</reference>
<proteinExistence type="predicted"/>
<dbReference type="Proteomes" id="UP000326852">
    <property type="component" value="Unassembled WGS sequence"/>
</dbReference>
<dbReference type="OrthoDB" id="5150219at2"/>
<gene>
    <name evidence="2" type="ORF">GD627_10035</name>
</gene>
<evidence type="ECO:0000313" key="3">
    <source>
        <dbReference type="Proteomes" id="UP000326852"/>
    </source>
</evidence>
<keyword evidence="1" id="KW-1133">Transmembrane helix</keyword>
<dbReference type="AlphaFoldDB" id="A0A5N6MHF0"/>
<name>A0A5N6MHF0_9MICC</name>
<dbReference type="EMBL" id="VTFX01000004">
    <property type="protein sequence ID" value="KAD3633154.1"/>
    <property type="molecule type" value="Genomic_DNA"/>
</dbReference>
<keyword evidence="3" id="KW-1185">Reference proteome</keyword>
<sequence length="73" mass="8367">MTERKIMSKSQPVRYWVFRNVVSTLQLLVVAALLGAVALWLLSDNNGKDLWSGYLEFSRGVSNWAKGLRLPWE</sequence>